<protein>
    <submittedName>
        <fullName evidence="2">Uncharacterized protein</fullName>
    </submittedName>
</protein>
<evidence type="ECO:0000256" key="1">
    <source>
        <dbReference type="SAM" id="Phobius"/>
    </source>
</evidence>
<dbReference type="EMBL" id="JBAHYK010000059">
    <property type="protein sequence ID" value="KAL0579450.1"/>
    <property type="molecule type" value="Genomic_DNA"/>
</dbReference>
<dbReference type="Proteomes" id="UP001465976">
    <property type="component" value="Unassembled WGS sequence"/>
</dbReference>
<keyword evidence="1" id="KW-0472">Membrane</keyword>
<organism evidence="2 3">
    <name type="scientific">Marasmius crinis-equi</name>
    <dbReference type="NCBI Taxonomy" id="585013"/>
    <lineage>
        <taxon>Eukaryota</taxon>
        <taxon>Fungi</taxon>
        <taxon>Dikarya</taxon>
        <taxon>Basidiomycota</taxon>
        <taxon>Agaricomycotina</taxon>
        <taxon>Agaricomycetes</taxon>
        <taxon>Agaricomycetidae</taxon>
        <taxon>Agaricales</taxon>
        <taxon>Marasmiineae</taxon>
        <taxon>Marasmiaceae</taxon>
        <taxon>Marasmius</taxon>
    </lineage>
</organism>
<keyword evidence="3" id="KW-1185">Reference proteome</keyword>
<proteinExistence type="predicted"/>
<feature type="transmembrane region" description="Helical" evidence="1">
    <location>
        <begin position="51"/>
        <end position="73"/>
    </location>
</feature>
<evidence type="ECO:0000313" key="3">
    <source>
        <dbReference type="Proteomes" id="UP001465976"/>
    </source>
</evidence>
<name>A0ABR3FVB7_9AGAR</name>
<gene>
    <name evidence="2" type="ORF">V5O48_002556</name>
</gene>
<evidence type="ECO:0000313" key="2">
    <source>
        <dbReference type="EMBL" id="KAL0579450.1"/>
    </source>
</evidence>
<reference evidence="2 3" key="1">
    <citation type="submission" date="2024-02" db="EMBL/GenBank/DDBJ databases">
        <title>A draft genome for the cacao thread blight pathogen Marasmius crinis-equi.</title>
        <authorList>
            <person name="Cohen S.P."/>
            <person name="Baruah I.K."/>
            <person name="Amoako-Attah I."/>
            <person name="Bukari Y."/>
            <person name="Meinhardt L.W."/>
            <person name="Bailey B.A."/>
        </authorList>
    </citation>
    <scope>NUCLEOTIDE SEQUENCE [LARGE SCALE GENOMIC DNA]</scope>
    <source>
        <strain evidence="2 3">GH-76</strain>
    </source>
</reference>
<accession>A0ABR3FVB7</accession>
<keyword evidence="1" id="KW-1133">Transmembrane helix</keyword>
<sequence>MEGKYTIIPCLEGFEDDHARAVLIGLQLWRARQAVYKAMPLLKRDNEKGCLIRLMLFNIGATVILSCGIFYIADALISWPYMAQAGGHPGGVVLLEMQPQASDTH</sequence>
<keyword evidence="1" id="KW-0812">Transmembrane</keyword>
<comment type="caution">
    <text evidence="2">The sequence shown here is derived from an EMBL/GenBank/DDBJ whole genome shotgun (WGS) entry which is preliminary data.</text>
</comment>